<organism evidence="1 2">
    <name type="scientific">Limosa lapponica baueri</name>
    <dbReference type="NCBI Taxonomy" id="1758121"/>
    <lineage>
        <taxon>Eukaryota</taxon>
        <taxon>Metazoa</taxon>
        <taxon>Chordata</taxon>
        <taxon>Craniata</taxon>
        <taxon>Vertebrata</taxon>
        <taxon>Euteleostomi</taxon>
        <taxon>Archelosauria</taxon>
        <taxon>Archosauria</taxon>
        <taxon>Dinosauria</taxon>
        <taxon>Saurischia</taxon>
        <taxon>Theropoda</taxon>
        <taxon>Coelurosauria</taxon>
        <taxon>Aves</taxon>
        <taxon>Neognathae</taxon>
        <taxon>Neoaves</taxon>
        <taxon>Charadriiformes</taxon>
        <taxon>Scolopacidae</taxon>
        <taxon>Limosa</taxon>
    </lineage>
</organism>
<gene>
    <name evidence="1" type="ORF">llap_1276</name>
</gene>
<keyword evidence="1" id="KW-0695">RNA-directed DNA polymerase</keyword>
<keyword evidence="1" id="KW-0548">Nucleotidyltransferase</keyword>
<reference evidence="2" key="1">
    <citation type="submission" date="2017-11" db="EMBL/GenBank/DDBJ databases">
        <authorList>
            <person name="Lima N.C."/>
            <person name="Parody-Merino A.M."/>
            <person name="Battley P.F."/>
            <person name="Fidler A.E."/>
            <person name="Prosdocimi F."/>
        </authorList>
    </citation>
    <scope>NUCLEOTIDE SEQUENCE [LARGE SCALE GENOMIC DNA]</scope>
</reference>
<sequence>MCIARAVMKLQPPGDTSVRLIKAPKGPSDPPTATFPRLEFMRGPVANPFGKTATKNVRVPHKSQPDTSEQVTPCQETFTGPLTLQSHKQSESHGLLRSLAFCEGLVTLVEPPWREVNLHFQSLQRRPAWIRSVLGANQTYLLTPAVTADYSDQVFRDPDPGDRRTPSQVLFHTMDGGCRCPGLSDTVLISLPMPGKTTLLEEPSMFEFVKIFTLQPDMVCGFQGLSVFKLARLVAGVRLLIMAFLRTIDLEVKENELAAEKTLTCFFRLFNFGVGISVPFPIHWLRAGTDFCPEEEDDLLGRTDPCATELAPVHPGERGLQQRLLQRLPACKTLRLKDQDREIKERQKVAIIAMNKEIVHTKLGADKDELLTPEARLCRKGDRGVSVAMSSGCREPAKGRIQAKGKSQDLAEQSSLQLLTLRLLGPAARQQLIKARLCNSFTLTQHWYAEVFTGKCSSRTTQLAGGKGSNWENEESHTVGEDQVQDYRRNLKMIRGLEHLSYEDRLRELGLFSPEKRMLQGDLTVTF</sequence>
<reference evidence="2" key="2">
    <citation type="submission" date="2017-12" db="EMBL/GenBank/DDBJ databases">
        <title>Genome sequence of the Bar-tailed Godwit (Limosa lapponica baueri).</title>
        <authorList>
            <person name="Lima N.C.B."/>
            <person name="Parody-Merino A.M."/>
            <person name="Battley P.F."/>
            <person name="Fidler A.E."/>
            <person name="Prosdocimi F."/>
        </authorList>
    </citation>
    <scope>NUCLEOTIDE SEQUENCE [LARGE SCALE GENOMIC DNA]</scope>
</reference>
<dbReference type="AlphaFoldDB" id="A0A2I0UQW9"/>
<dbReference type="Proteomes" id="UP000233556">
    <property type="component" value="Unassembled WGS sequence"/>
</dbReference>
<evidence type="ECO:0000313" key="2">
    <source>
        <dbReference type="Proteomes" id="UP000233556"/>
    </source>
</evidence>
<protein>
    <submittedName>
        <fullName evidence="1">Rna-directed dna polymerase from mobile element jockey-like</fullName>
    </submittedName>
</protein>
<accession>A0A2I0UQW9</accession>
<dbReference type="EMBL" id="KZ505653">
    <property type="protein sequence ID" value="PKU48444.1"/>
    <property type="molecule type" value="Genomic_DNA"/>
</dbReference>
<keyword evidence="2" id="KW-1185">Reference proteome</keyword>
<dbReference type="GO" id="GO:0003964">
    <property type="term" value="F:RNA-directed DNA polymerase activity"/>
    <property type="evidence" value="ECO:0007669"/>
    <property type="project" value="UniProtKB-KW"/>
</dbReference>
<name>A0A2I0UQW9_LIMLA</name>
<keyword evidence="1" id="KW-0808">Transferase</keyword>
<evidence type="ECO:0000313" key="1">
    <source>
        <dbReference type="EMBL" id="PKU48444.1"/>
    </source>
</evidence>
<proteinExistence type="predicted"/>